<evidence type="ECO:0000256" key="1">
    <source>
        <dbReference type="SAM" id="Phobius"/>
    </source>
</evidence>
<evidence type="ECO:0000259" key="2">
    <source>
        <dbReference type="SMART" id="SM00382"/>
    </source>
</evidence>
<keyword evidence="4" id="KW-1185">Reference proteome</keyword>
<gene>
    <name evidence="3" type="ORF">AOB60_43060</name>
</gene>
<dbReference type="AlphaFoldDB" id="A0A2N8P422"/>
<reference evidence="4" key="1">
    <citation type="submission" date="2015-09" db="EMBL/GenBank/DDBJ databases">
        <authorList>
            <person name="Graham D.E."/>
            <person name="Mahan K.M."/>
            <person name="Klingeman D.M."/>
            <person name="Fida T."/>
            <person name="Giannone R.J."/>
            <person name="Hettich R.L."/>
            <person name="Parry R.J."/>
            <person name="Spain J.C."/>
        </authorList>
    </citation>
    <scope>NUCLEOTIDE SEQUENCE [LARGE SCALE GENOMIC DNA]</scope>
    <source>
        <strain evidence="4">JCM 4701</strain>
    </source>
</reference>
<accession>A0A2N8P422</accession>
<keyword evidence="1" id="KW-0812">Transmembrane</keyword>
<dbReference type="SUPFAM" id="SSF52540">
    <property type="entry name" value="P-loop containing nucleoside triphosphate hydrolases"/>
    <property type="match status" value="1"/>
</dbReference>
<dbReference type="InterPro" id="IPR003593">
    <property type="entry name" value="AAA+_ATPase"/>
</dbReference>
<feature type="transmembrane region" description="Helical" evidence="1">
    <location>
        <begin position="80"/>
        <end position="98"/>
    </location>
</feature>
<evidence type="ECO:0000313" key="4">
    <source>
        <dbReference type="Proteomes" id="UP000236047"/>
    </source>
</evidence>
<dbReference type="Gene3D" id="3.40.50.300">
    <property type="entry name" value="P-loop containing nucleotide triphosphate hydrolases"/>
    <property type="match status" value="1"/>
</dbReference>
<evidence type="ECO:0000313" key="3">
    <source>
        <dbReference type="EMBL" id="PNE35772.1"/>
    </source>
</evidence>
<dbReference type="EMBL" id="LJSN01000007">
    <property type="protein sequence ID" value="PNE35772.1"/>
    <property type="molecule type" value="Genomic_DNA"/>
</dbReference>
<comment type="caution">
    <text evidence="3">The sequence shown here is derived from an EMBL/GenBank/DDBJ whole genome shotgun (WGS) entry which is preliminary data.</text>
</comment>
<dbReference type="InterPro" id="IPR027417">
    <property type="entry name" value="P-loop_NTPase"/>
</dbReference>
<feature type="domain" description="AAA+ ATPase" evidence="2">
    <location>
        <begin position="289"/>
        <end position="446"/>
    </location>
</feature>
<dbReference type="Proteomes" id="UP000236047">
    <property type="component" value="Unassembled WGS sequence"/>
</dbReference>
<name>A0A2N8P422_STRNR</name>
<sequence>MSMQMQTMRMHQQRQQMRRGGLYGYGGYGAGGMSPVIPYRMMQWGDYQIRVDRETFEHIPITPVMLQAGRGQLRARRHRTAAALLLAAAALWLLLWGLAPVFDAVVTLAALLLATAGAAWQGRHPTRRRPPVPRLRFIPAAAPGEGLNADADPEPFAIREAGRSPREAREAVRLALKAHKAPIGDVGVPEATTWGWRVPLVLKNGTLEQLSASFPTVATTLRVGRGRLLAQVPDPEDSAAVTLRVLTSDPFVAAATAPYPVRAPRSSSILDRVSLGGSIDGGETEVLLAGQHVIITAVSGGGKSSMVRRLAEFVTSCVDAVAIDIDPTGRGLGALRPCAAHTAYSAQAAERLLESLLTRAERRVSLLPDLRDDWEPTPQAPAIVVFLDEYRLLSKRAKDMTIKLLTYSRKTKISLVLSTTDATADAMGDAIAEAFGVRVLMPCRSADVPVVTGIPGAIGQGWLPHLLVPSPSEEEPADAGQFYCRTPRHREPILRYVPRLHPVRAADVARERIAAGLCVLPDVDPTPAAAGPDTAPAGAAGAGDEATVPQIAQRLLDAFAAAGDPEWLTLTQIADHLATVDPATWARWDGRRDRLAMVGRTLNAELRSAGLTIPRARLDSTLDPERPMACKLADVRAALGR</sequence>
<keyword evidence="1" id="KW-1133">Transmembrane helix</keyword>
<dbReference type="SMART" id="SM00382">
    <property type="entry name" value="AAA"/>
    <property type="match status" value="1"/>
</dbReference>
<organism evidence="3 4">
    <name type="scientific">Streptomyces noursei</name>
    <name type="common">Streptomyces albulus</name>
    <dbReference type="NCBI Taxonomy" id="1971"/>
    <lineage>
        <taxon>Bacteria</taxon>
        <taxon>Bacillati</taxon>
        <taxon>Actinomycetota</taxon>
        <taxon>Actinomycetes</taxon>
        <taxon>Kitasatosporales</taxon>
        <taxon>Streptomycetaceae</taxon>
        <taxon>Streptomyces</taxon>
    </lineage>
</organism>
<protein>
    <recommendedName>
        <fullName evidence="2">AAA+ ATPase domain-containing protein</fullName>
    </recommendedName>
</protein>
<keyword evidence="1" id="KW-0472">Membrane</keyword>
<proteinExistence type="predicted"/>